<dbReference type="PROSITE" id="PS51257">
    <property type="entry name" value="PROKAR_LIPOPROTEIN"/>
    <property type="match status" value="1"/>
</dbReference>
<evidence type="ECO:0000313" key="3">
    <source>
        <dbReference type="EMBL" id="KOS07804.1"/>
    </source>
</evidence>
<evidence type="ECO:0000313" key="4">
    <source>
        <dbReference type="Proteomes" id="UP000037755"/>
    </source>
</evidence>
<dbReference type="Pfam" id="PF13590">
    <property type="entry name" value="DUF4136"/>
    <property type="match status" value="1"/>
</dbReference>
<feature type="domain" description="DUF4136" evidence="2">
    <location>
        <begin position="24"/>
        <end position="181"/>
    </location>
</feature>
<dbReference type="STRING" id="1202724.AM493_18410"/>
<reference evidence="3 4" key="1">
    <citation type="submission" date="2015-08" db="EMBL/GenBank/DDBJ databases">
        <title>Whole genome sequence of Flavobacterium akiainvivens IK-1T, from decaying Wikstroemia oahuensis, an endemic Hawaiian shrub.</title>
        <authorList>
            <person name="Wan X."/>
            <person name="Hou S."/>
            <person name="Saito J."/>
            <person name="Donachie S."/>
        </authorList>
    </citation>
    <scope>NUCLEOTIDE SEQUENCE [LARGE SCALE GENOMIC DNA]</scope>
    <source>
        <strain evidence="3 4">IK-1</strain>
    </source>
</reference>
<organism evidence="3 4">
    <name type="scientific">Flavobacterium akiainvivens</name>
    <dbReference type="NCBI Taxonomy" id="1202724"/>
    <lineage>
        <taxon>Bacteria</taxon>
        <taxon>Pseudomonadati</taxon>
        <taxon>Bacteroidota</taxon>
        <taxon>Flavobacteriia</taxon>
        <taxon>Flavobacteriales</taxon>
        <taxon>Flavobacteriaceae</taxon>
        <taxon>Flavobacterium</taxon>
    </lineage>
</organism>
<dbReference type="Proteomes" id="UP000037755">
    <property type="component" value="Unassembled WGS sequence"/>
</dbReference>
<gene>
    <name evidence="3" type="ORF">AM493_18410</name>
</gene>
<dbReference type="OrthoDB" id="5432251at2"/>
<dbReference type="AlphaFoldDB" id="A0A0M8MFG5"/>
<feature type="signal peptide" evidence="1">
    <location>
        <begin position="1"/>
        <end position="18"/>
    </location>
</feature>
<dbReference type="EMBL" id="LIYD01000005">
    <property type="protein sequence ID" value="KOS07804.1"/>
    <property type="molecule type" value="Genomic_DNA"/>
</dbReference>
<dbReference type="InterPro" id="IPR025411">
    <property type="entry name" value="DUF4136"/>
</dbReference>
<feature type="chain" id="PRO_5005818310" description="DUF4136 domain-containing protein" evidence="1">
    <location>
        <begin position="19"/>
        <end position="185"/>
    </location>
</feature>
<sequence>MKAIKLLPLLLATVFAVSCSSVRVNSDYDEAANFTTFKTYGYLKDGVDKAEISDLDKKRILTAIDAEMAKKGFTKSDKPDFLVNIFTKANKEVNVNNWGGYGGWGYGWGPGWGWGGPWGWGGGYNSVSTHTEGTLYIDVIDTAKKELVWQGVGTGVLTKNREKKQERINEFVEKIIAEFPPQDKK</sequence>
<dbReference type="PATRIC" id="fig|1202724.3.peg.3823"/>
<dbReference type="Gene3D" id="3.30.160.670">
    <property type="match status" value="1"/>
</dbReference>
<evidence type="ECO:0000259" key="2">
    <source>
        <dbReference type="Pfam" id="PF13590"/>
    </source>
</evidence>
<dbReference type="RefSeq" id="WP_054409521.1">
    <property type="nucleotide sequence ID" value="NZ_FOYA01000002.1"/>
</dbReference>
<evidence type="ECO:0000256" key="1">
    <source>
        <dbReference type="SAM" id="SignalP"/>
    </source>
</evidence>
<accession>A0A0M8MFG5</accession>
<proteinExistence type="predicted"/>
<name>A0A0M8MFG5_9FLAO</name>
<protein>
    <recommendedName>
        <fullName evidence="2">DUF4136 domain-containing protein</fullName>
    </recommendedName>
</protein>
<keyword evidence="1" id="KW-0732">Signal</keyword>
<comment type="caution">
    <text evidence="3">The sequence shown here is derived from an EMBL/GenBank/DDBJ whole genome shotgun (WGS) entry which is preliminary data.</text>
</comment>
<keyword evidence="4" id="KW-1185">Reference proteome</keyword>